<keyword evidence="2" id="KW-1185">Reference proteome</keyword>
<evidence type="ECO:0000313" key="2">
    <source>
        <dbReference type="Proteomes" id="UP000297966"/>
    </source>
</evidence>
<dbReference type="Gene3D" id="2.40.50.100">
    <property type="match status" value="1"/>
</dbReference>
<evidence type="ECO:0000313" key="1">
    <source>
        <dbReference type="EMBL" id="TFV45340.1"/>
    </source>
</evidence>
<reference evidence="1 2" key="1">
    <citation type="submission" date="2019-03" db="EMBL/GenBank/DDBJ databases">
        <title>Bradyrhizobium diversity isolated from nodules of Chamaecrista fasciculata.</title>
        <authorList>
            <person name="Klepa M.S."/>
            <person name="Urquiaga M.O."/>
            <person name="Hungria M."/>
            <person name="Delamuta J.R."/>
        </authorList>
    </citation>
    <scope>NUCLEOTIDE SEQUENCE [LARGE SCALE GENOMIC DNA]</scope>
    <source>
        <strain evidence="1 2">CNPSo 3448</strain>
    </source>
</reference>
<dbReference type="EMBL" id="SPQT01000015">
    <property type="protein sequence ID" value="TFV45340.1"/>
    <property type="molecule type" value="Genomic_DNA"/>
</dbReference>
<dbReference type="SUPFAM" id="SSF111369">
    <property type="entry name" value="HlyD-like secretion proteins"/>
    <property type="match status" value="1"/>
</dbReference>
<accession>A0A4Y9LP27</accession>
<name>A0A4Y9LP27_9BRAD</name>
<comment type="caution">
    <text evidence="1">The sequence shown here is derived from an EMBL/GenBank/DDBJ whole genome shotgun (WGS) entry which is preliminary data.</text>
</comment>
<proteinExistence type="predicted"/>
<dbReference type="Gene3D" id="1.10.287.470">
    <property type="entry name" value="Helix hairpin bin"/>
    <property type="match status" value="1"/>
</dbReference>
<dbReference type="AlphaFoldDB" id="A0A4Y9LP27"/>
<protein>
    <submittedName>
        <fullName evidence="1">Biotin/lipoyl-binding protein</fullName>
    </submittedName>
</protein>
<gene>
    <name evidence="1" type="ORF">E4K65_25110</name>
</gene>
<sequence>MSNVTGQIVAIPVKPNVPVKANDVLFQIDLAPFQYKVTQLQASLAGAKQQVEILKSNCE</sequence>
<dbReference type="OrthoDB" id="9811754at2"/>
<dbReference type="Proteomes" id="UP000297966">
    <property type="component" value="Unassembled WGS sequence"/>
</dbReference>
<organism evidence="1 2">
    <name type="scientific">Bradyrhizobium niftali</name>
    <dbReference type="NCBI Taxonomy" id="2560055"/>
    <lineage>
        <taxon>Bacteria</taxon>
        <taxon>Pseudomonadati</taxon>
        <taxon>Pseudomonadota</taxon>
        <taxon>Alphaproteobacteria</taxon>
        <taxon>Hyphomicrobiales</taxon>
        <taxon>Nitrobacteraceae</taxon>
        <taxon>Bradyrhizobium</taxon>
    </lineage>
</organism>